<dbReference type="Proteomes" id="UP000672032">
    <property type="component" value="Chromosome 6"/>
</dbReference>
<dbReference type="OrthoDB" id="10010954at2759"/>
<feature type="transmembrane region" description="Helical" evidence="2">
    <location>
        <begin position="34"/>
        <end position="52"/>
    </location>
</feature>
<feature type="transmembrane region" description="Helical" evidence="2">
    <location>
        <begin position="58"/>
        <end position="77"/>
    </location>
</feature>
<proteinExistence type="predicted"/>
<keyword evidence="2" id="KW-0812">Transmembrane</keyword>
<evidence type="ECO:0000256" key="1">
    <source>
        <dbReference type="SAM" id="MobiDB-lite"/>
    </source>
</evidence>
<evidence type="ECO:0008006" key="5">
    <source>
        <dbReference type="Google" id="ProtNLM"/>
    </source>
</evidence>
<sequence>MGDVLIVAAQMLIAMYIFELLYRPKISPVSVGHHVGTILIGQSAIAISLDLVKERDATIEFILCTVWGAFDIISEFLPHLTIILYRVYPDSHAFLRKIFRIAAITTFTGTIAETVLTMFLFGSLWDRWTLAFKIATPMLHVVFMAAQLWGTWNFIGLYRRQGVLLRECEKRDEEEGRGDRSVSLSEEDRGGDVRGRDGESDEGGSAAAKMEVVMQGIGPSVKEESRSNDFVILARGNPISRTTK</sequence>
<feature type="transmembrane region" description="Helical" evidence="2">
    <location>
        <begin position="6"/>
        <end position="22"/>
    </location>
</feature>
<feature type="transmembrane region" description="Helical" evidence="2">
    <location>
        <begin position="137"/>
        <end position="158"/>
    </location>
</feature>
<organism evidence="3 4">
    <name type="scientific">Monilinia vaccinii-corymbosi</name>
    <dbReference type="NCBI Taxonomy" id="61207"/>
    <lineage>
        <taxon>Eukaryota</taxon>
        <taxon>Fungi</taxon>
        <taxon>Dikarya</taxon>
        <taxon>Ascomycota</taxon>
        <taxon>Pezizomycotina</taxon>
        <taxon>Leotiomycetes</taxon>
        <taxon>Helotiales</taxon>
        <taxon>Sclerotiniaceae</taxon>
        <taxon>Monilinia</taxon>
    </lineage>
</organism>
<reference evidence="3" key="1">
    <citation type="submission" date="2020-10" db="EMBL/GenBank/DDBJ databases">
        <title>Genome Sequence of Monilinia vaccinii-corymbosi Sheds Light on Mummy Berry Disease Infection of Blueberry and Mating Type.</title>
        <authorList>
            <person name="Yow A.G."/>
            <person name="Zhang Y."/>
            <person name="Bansal K."/>
            <person name="Eacker S.M."/>
            <person name="Sullivan S."/>
            <person name="Liachko I."/>
            <person name="Cubeta M.A."/>
            <person name="Rollins J.A."/>
            <person name="Ashrafi H."/>
        </authorList>
    </citation>
    <scope>NUCLEOTIDE SEQUENCE</scope>
    <source>
        <strain evidence="3">RL-1</strain>
    </source>
</reference>
<dbReference type="EMBL" id="CP063410">
    <property type="protein sequence ID" value="QSZ36263.1"/>
    <property type="molecule type" value="Genomic_DNA"/>
</dbReference>
<keyword evidence="4" id="KW-1185">Reference proteome</keyword>
<evidence type="ECO:0000256" key="2">
    <source>
        <dbReference type="SAM" id="Phobius"/>
    </source>
</evidence>
<evidence type="ECO:0000313" key="3">
    <source>
        <dbReference type="EMBL" id="QSZ36263.1"/>
    </source>
</evidence>
<dbReference type="AlphaFoldDB" id="A0A8A3PMP0"/>
<keyword evidence="2" id="KW-0472">Membrane</keyword>
<feature type="compositionally biased region" description="Basic and acidic residues" evidence="1">
    <location>
        <begin position="175"/>
        <end position="198"/>
    </location>
</feature>
<gene>
    <name evidence="3" type="ORF">DSL72_007389</name>
</gene>
<keyword evidence="2" id="KW-1133">Transmembrane helix</keyword>
<evidence type="ECO:0000313" key="4">
    <source>
        <dbReference type="Proteomes" id="UP000672032"/>
    </source>
</evidence>
<accession>A0A8A3PMP0</accession>
<feature type="transmembrane region" description="Helical" evidence="2">
    <location>
        <begin position="98"/>
        <end position="125"/>
    </location>
</feature>
<feature type="region of interest" description="Disordered" evidence="1">
    <location>
        <begin position="175"/>
        <end position="209"/>
    </location>
</feature>
<protein>
    <recommendedName>
        <fullName evidence="5">TLC domain-containing protein</fullName>
    </recommendedName>
</protein>
<name>A0A8A3PMP0_9HELO</name>